<dbReference type="GO" id="GO:0008270">
    <property type="term" value="F:zinc ion binding"/>
    <property type="evidence" value="ECO:0007669"/>
    <property type="project" value="InterPro"/>
</dbReference>
<dbReference type="EMBL" id="CP051142">
    <property type="protein sequence ID" value="QIX00331.1"/>
    <property type="molecule type" value="Genomic_DNA"/>
</dbReference>
<keyword evidence="2" id="KW-0479">Metal-binding</keyword>
<sequence>MSLRQDAPTSLLEHSKQKRARGQLSCTPCRVGKLKCNRLRDPACDQCLKRGREAACQYVPPPTKTKSSSNVKGRIRQLETLVKDLMTQQSAHSTDQPTPPSDGDELRTPPKRKTNIDASVETSLGNLDLGGGAIAYTGENHWQTILSSLKDIQQDLADDEGGIQDNSNEGISETQPAYVDEASVPRYFLLGNIKAMTRAELLQSIPEKRVTDRLLSLWFNSPDPFKIVVHAPTFQEEYKRLWEDQSVSTMWLGLLFAILCLSESFRLRNSSPSNPPDNDRVERVQHYQSLAASAAVLAEYTKPKEYTIECLLLYMVGLRSENAAMHAWIIMGIIVRLAFRMGYHRDPGHYPKITQFQAEMRRRVWTMTSMIDVLMSFQLGLPSMVRTAASDTKPPSNLLDRDFSRTMLFLPPGRGEDELTPSLYSRVKLGIMHIFAQAVELSHAVVPASYETIQGLAADLEKAKENMPQALRMPDISELVTDPAEQLMYRFNIDLLFSKCRIVLFRRYMLVPLGELSEEEQKRGIGEGREACIKSARRVLDHHHTIYSAIQPGGQLENMRWYMGSIAVHDFLLAAMVICLELSQQMEKDKMLRISNGMQCPTRQAMLRALERSYDIWSTTTNEFASTIHTDYRPGYKGGDMYEETEKASKAMAAMLARIRAQDSRTATEATAPSPAKTSVFDEGQHYYFDNVGLTRSGARAHRKEGVHGVLTIHDWGDVPNDFQFNPTPQSAIQSDSSTDNQKSQHLAPGYALLPDQAASQIDFDIGDPMNLDWQAWDSEIFNIAKQGRFDEAAEDLDFSMYNTEASSQMFSADQLPNTSGMQFSIEDMQNIDIGVGNFYTPFIENAKNAAWNRNPR</sequence>
<keyword evidence="3" id="KW-0539">Nucleus</keyword>
<evidence type="ECO:0000256" key="4">
    <source>
        <dbReference type="SAM" id="MobiDB-lite"/>
    </source>
</evidence>
<dbReference type="AlphaFoldDB" id="A0A6H0Y084"/>
<dbReference type="InterPro" id="IPR036864">
    <property type="entry name" value="Zn2-C6_fun-type_DNA-bd_sf"/>
</dbReference>
<feature type="region of interest" description="Disordered" evidence="4">
    <location>
        <begin position="1"/>
        <end position="24"/>
    </location>
</feature>
<proteinExistence type="predicted"/>
<feature type="compositionally biased region" description="Polar residues" evidence="4">
    <location>
        <begin position="86"/>
        <end position="96"/>
    </location>
</feature>
<evidence type="ECO:0000256" key="3">
    <source>
        <dbReference type="ARBA" id="ARBA00023242"/>
    </source>
</evidence>
<dbReference type="OrthoDB" id="9996127at2759"/>
<feature type="compositionally biased region" description="Polar residues" evidence="4">
    <location>
        <begin position="724"/>
        <end position="745"/>
    </location>
</feature>
<evidence type="ECO:0000313" key="7">
    <source>
        <dbReference type="Proteomes" id="UP000503462"/>
    </source>
</evidence>
<comment type="subcellular location">
    <subcellularLocation>
        <location evidence="1">Nucleus</location>
    </subcellularLocation>
</comment>
<gene>
    <name evidence="6" type="ORF">AMS68_005848</name>
</gene>
<feature type="region of interest" description="Disordered" evidence="4">
    <location>
        <begin position="86"/>
        <end position="115"/>
    </location>
</feature>
<dbReference type="Pfam" id="PF00172">
    <property type="entry name" value="Zn_clus"/>
    <property type="match status" value="1"/>
</dbReference>
<dbReference type="InterPro" id="IPR050613">
    <property type="entry name" value="Sec_Metabolite_Reg"/>
</dbReference>
<dbReference type="InterPro" id="IPR007219">
    <property type="entry name" value="XnlR_reg_dom"/>
</dbReference>
<dbReference type="PROSITE" id="PS50048">
    <property type="entry name" value="ZN2_CY6_FUNGAL_2"/>
    <property type="match status" value="1"/>
</dbReference>
<dbReference type="InterPro" id="IPR001138">
    <property type="entry name" value="Zn2Cys6_DnaBD"/>
</dbReference>
<name>A0A6H0Y084_9PEZI</name>
<dbReference type="CDD" id="cd12148">
    <property type="entry name" value="fungal_TF_MHR"/>
    <property type="match status" value="1"/>
</dbReference>
<dbReference type="PANTHER" id="PTHR31001">
    <property type="entry name" value="UNCHARACTERIZED TRANSCRIPTIONAL REGULATORY PROTEIN"/>
    <property type="match status" value="1"/>
</dbReference>
<accession>A0A6H0Y084</accession>
<dbReference type="GO" id="GO:0003677">
    <property type="term" value="F:DNA binding"/>
    <property type="evidence" value="ECO:0007669"/>
    <property type="project" value="InterPro"/>
</dbReference>
<evidence type="ECO:0000256" key="2">
    <source>
        <dbReference type="ARBA" id="ARBA00022723"/>
    </source>
</evidence>
<dbReference type="GO" id="GO:0005634">
    <property type="term" value="C:nucleus"/>
    <property type="evidence" value="ECO:0007669"/>
    <property type="project" value="UniProtKB-SubCell"/>
</dbReference>
<feature type="domain" description="Zn(2)-C6 fungal-type" evidence="5">
    <location>
        <begin position="25"/>
        <end position="58"/>
    </location>
</feature>
<dbReference type="SMART" id="SM00906">
    <property type="entry name" value="Fungal_trans"/>
    <property type="match status" value="1"/>
</dbReference>
<evidence type="ECO:0000313" key="6">
    <source>
        <dbReference type="EMBL" id="QIX00331.1"/>
    </source>
</evidence>
<dbReference type="Gene3D" id="4.10.240.10">
    <property type="entry name" value="Zn(2)-C6 fungal-type DNA-binding domain"/>
    <property type="match status" value="1"/>
</dbReference>
<dbReference type="SUPFAM" id="SSF57701">
    <property type="entry name" value="Zn2/Cys6 DNA-binding domain"/>
    <property type="match status" value="1"/>
</dbReference>
<evidence type="ECO:0000256" key="1">
    <source>
        <dbReference type="ARBA" id="ARBA00004123"/>
    </source>
</evidence>
<dbReference type="GO" id="GO:0000981">
    <property type="term" value="F:DNA-binding transcription factor activity, RNA polymerase II-specific"/>
    <property type="evidence" value="ECO:0007669"/>
    <property type="project" value="InterPro"/>
</dbReference>
<feature type="region of interest" description="Disordered" evidence="4">
    <location>
        <begin position="724"/>
        <end position="746"/>
    </location>
</feature>
<dbReference type="Pfam" id="PF04082">
    <property type="entry name" value="Fungal_trans"/>
    <property type="match status" value="1"/>
</dbReference>
<reference evidence="6 7" key="1">
    <citation type="journal article" date="2016" name="Sci. Rep.">
        <title>Peltaster fructicola genome reveals evolution from an invasive phytopathogen to an ectophytic parasite.</title>
        <authorList>
            <person name="Xu C."/>
            <person name="Chen H."/>
            <person name="Gleason M.L."/>
            <person name="Xu J.R."/>
            <person name="Liu H."/>
            <person name="Zhang R."/>
            <person name="Sun G."/>
        </authorList>
    </citation>
    <scope>NUCLEOTIDE SEQUENCE [LARGE SCALE GENOMIC DNA]</scope>
    <source>
        <strain evidence="6 7">LNHT1506</strain>
    </source>
</reference>
<organism evidence="6 7">
    <name type="scientific">Peltaster fructicola</name>
    <dbReference type="NCBI Taxonomy" id="286661"/>
    <lineage>
        <taxon>Eukaryota</taxon>
        <taxon>Fungi</taxon>
        <taxon>Dikarya</taxon>
        <taxon>Ascomycota</taxon>
        <taxon>Pezizomycotina</taxon>
        <taxon>Dothideomycetes</taxon>
        <taxon>Dothideomycetes incertae sedis</taxon>
        <taxon>Peltaster</taxon>
    </lineage>
</organism>
<dbReference type="PROSITE" id="PS00463">
    <property type="entry name" value="ZN2_CY6_FUNGAL_1"/>
    <property type="match status" value="1"/>
</dbReference>
<dbReference type="SMART" id="SM00066">
    <property type="entry name" value="GAL4"/>
    <property type="match status" value="1"/>
</dbReference>
<keyword evidence="7" id="KW-1185">Reference proteome</keyword>
<protein>
    <recommendedName>
        <fullName evidence="5">Zn(2)-C6 fungal-type domain-containing protein</fullName>
    </recommendedName>
</protein>
<dbReference type="Proteomes" id="UP000503462">
    <property type="component" value="Chromosome 4"/>
</dbReference>
<dbReference type="CDD" id="cd00067">
    <property type="entry name" value="GAL4"/>
    <property type="match status" value="1"/>
</dbReference>
<evidence type="ECO:0000259" key="5">
    <source>
        <dbReference type="PROSITE" id="PS50048"/>
    </source>
</evidence>
<dbReference type="GO" id="GO:0006351">
    <property type="term" value="P:DNA-templated transcription"/>
    <property type="evidence" value="ECO:0007669"/>
    <property type="project" value="InterPro"/>
</dbReference>
<dbReference type="PANTHER" id="PTHR31001:SF49">
    <property type="entry name" value="ZN(II)2CYS6 TRANSCRIPTION FACTOR (EUROFUNG)"/>
    <property type="match status" value="1"/>
</dbReference>